<evidence type="ECO:0000256" key="4">
    <source>
        <dbReference type="ARBA" id="ARBA00022448"/>
    </source>
</evidence>
<dbReference type="AlphaFoldDB" id="A0A0F7JRY6"/>
<comment type="function">
    <text evidence="19">C-type cytochrome. Part of the cbb3-type cytochrome c oxidase complex.</text>
</comment>
<organism evidence="24 25">
    <name type="scientific">Sedimenticola thiotaurini</name>
    <dbReference type="NCBI Taxonomy" id="1543721"/>
    <lineage>
        <taxon>Bacteria</taxon>
        <taxon>Pseudomonadati</taxon>
        <taxon>Pseudomonadota</taxon>
        <taxon>Gammaproteobacteria</taxon>
        <taxon>Chromatiales</taxon>
        <taxon>Sedimenticolaceae</taxon>
        <taxon>Sedimenticola</taxon>
    </lineage>
</organism>
<dbReference type="GO" id="GO:0005886">
    <property type="term" value="C:plasma membrane"/>
    <property type="evidence" value="ECO:0007669"/>
    <property type="project" value="UniProtKB-SubCell"/>
</dbReference>
<dbReference type="EMBL" id="CP011412">
    <property type="protein sequence ID" value="AKH19236.1"/>
    <property type="molecule type" value="Genomic_DNA"/>
</dbReference>
<proteinExistence type="inferred from homology"/>
<evidence type="ECO:0000256" key="18">
    <source>
        <dbReference type="ARBA" id="ARBA00023136"/>
    </source>
</evidence>
<comment type="subcellular location">
    <subcellularLocation>
        <location evidence="1 19">Cell inner membrane</location>
    </subcellularLocation>
</comment>
<dbReference type="PIRSF" id="PIRSF000006">
    <property type="entry name" value="Cbb3-Cox_fixP"/>
    <property type="match status" value="1"/>
</dbReference>
<accession>A0A0F7JRY6</accession>
<evidence type="ECO:0000256" key="8">
    <source>
        <dbReference type="ARBA" id="ARBA00022660"/>
    </source>
</evidence>
<sequence length="280" mass="30740">MADKNPFPGENNTGHIWDDDLRELNNPAPRWWMIAFWASILWWIAYGILYPMWPGLNSYTKGIMGWTQINEYKEGLDEVQQVRSVWESKLQGMTAKEILADEGLTSYTIASAKVLFGDNCAACHGSSGQGGPDFPVLVDDDWLYGGAIETIEQTITNGRKGIMTSHAKLLTDEEIDKLAAAVMSGNPASEPLFMGKGCFACHGPDGKGMQALGSANLTDAVWRFKADDQLASVKQTIKHGVNDASDPLSREAEMPKFGDRLSENDIKKLAVYVYKLGGGQ</sequence>
<dbReference type="PRINTS" id="PR00605">
    <property type="entry name" value="CYTCHROMECIC"/>
</dbReference>
<keyword evidence="7 19" id="KW-0349">Heme</keyword>
<dbReference type="GO" id="GO:0006119">
    <property type="term" value="P:oxidative phosphorylation"/>
    <property type="evidence" value="ECO:0007669"/>
    <property type="project" value="UniProtKB-UniPathway"/>
</dbReference>
<feature type="domain" description="Cytochrome c" evidence="23">
    <location>
        <begin position="107"/>
        <end position="277"/>
    </location>
</feature>
<keyword evidence="15 19" id="KW-0560">Oxidoreductase</keyword>
<dbReference type="PANTHER" id="PTHR33751:SF1">
    <property type="entry name" value="CBB3-TYPE CYTOCHROME C OXIDASE SUBUNIT FIXP"/>
    <property type="match status" value="1"/>
</dbReference>
<keyword evidence="18 19" id="KW-0472">Membrane</keyword>
<evidence type="ECO:0000256" key="22">
    <source>
        <dbReference type="SAM" id="Phobius"/>
    </source>
</evidence>
<protein>
    <recommendedName>
        <fullName evidence="19">Cbb3-type cytochrome c oxidase subunit</fullName>
    </recommendedName>
</protein>
<reference evidence="24 25" key="1">
    <citation type="journal article" date="2015" name="Genome Announc.">
        <title>Complete Genome Sequence of Sedimenticola thiotaurini Strain SIP-G1, a Polyphosphate- and Polyhydroxyalkanoate-Accumulating Sulfur-Oxidizing Gammaproteobacterium Isolated from Salt Marsh Sediments.</title>
        <authorList>
            <person name="Flood B.E."/>
            <person name="Jones D.S."/>
            <person name="Bailey J.V."/>
        </authorList>
    </citation>
    <scope>NUCLEOTIDE SEQUENCE [LARGE SCALE GENOMIC DNA]</scope>
    <source>
        <strain evidence="24 25">SIP-G1</strain>
    </source>
</reference>
<comment type="cofactor">
    <cofactor evidence="19 21">
        <name>heme c</name>
        <dbReference type="ChEBI" id="CHEBI:61717"/>
    </cofactor>
    <text evidence="19 21">Binds 2 heme C groups per subunit.</text>
</comment>
<dbReference type="Gene3D" id="6.10.280.130">
    <property type="match status" value="1"/>
</dbReference>
<dbReference type="KEGG" id="seds:AAY24_01505"/>
<evidence type="ECO:0000256" key="3">
    <source>
        <dbReference type="ARBA" id="ARBA00006113"/>
    </source>
</evidence>
<dbReference type="Proteomes" id="UP000034410">
    <property type="component" value="Chromosome"/>
</dbReference>
<evidence type="ECO:0000256" key="21">
    <source>
        <dbReference type="PIRSR" id="PIRSR000006-2"/>
    </source>
</evidence>
<keyword evidence="14 22" id="KW-1133">Transmembrane helix</keyword>
<dbReference type="InterPro" id="IPR038414">
    <property type="entry name" value="CcoP_N_sf"/>
</dbReference>
<feature type="binding site" description="axial binding residue" evidence="20">
    <location>
        <position position="124"/>
    </location>
    <ligand>
        <name>heme c</name>
        <dbReference type="ChEBI" id="CHEBI:61717"/>
        <label>1</label>
    </ligand>
    <ligandPart>
        <name>Fe</name>
        <dbReference type="ChEBI" id="CHEBI:18248"/>
    </ligandPart>
</feature>
<evidence type="ECO:0000256" key="7">
    <source>
        <dbReference type="ARBA" id="ARBA00022617"/>
    </source>
</evidence>
<dbReference type="PATRIC" id="fig|1543721.4.peg.319"/>
<feature type="binding site" description="covalent" evidence="21">
    <location>
        <position position="123"/>
    </location>
    <ligand>
        <name>heme c</name>
        <dbReference type="ChEBI" id="CHEBI:61717"/>
        <label>1</label>
    </ligand>
</feature>
<evidence type="ECO:0000256" key="2">
    <source>
        <dbReference type="ARBA" id="ARBA00004673"/>
    </source>
</evidence>
<evidence type="ECO:0000256" key="16">
    <source>
        <dbReference type="ARBA" id="ARBA00023004"/>
    </source>
</evidence>
<dbReference type="Pfam" id="PF13442">
    <property type="entry name" value="Cytochrome_CBB3"/>
    <property type="match status" value="2"/>
</dbReference>
<feature type="binding site" description="covalent" evidence="21">
    <location>
        <position position="198"/>
    </location>
    <ligand>
        <name>heme c</name>
        <dbReference type="ChEBI" id="CHEBI:61717"/>
        <label>2</label>
    </ligand>
</feature>
<evidence type="ECO:0000313" key="24">
    <source>
        <dbReference type="EMBL" id="AKH19236.1"/>
    </source>
</evidence>
<keyword evidence="17 19" id="KW-0406">Ion transport</keyword>
<evidence type="ECO:0000256" key="10">
    <source>
        <dbReference type="ARBA" id="ARBA00022723"/>
    </source>
</evidence>
<keyword evidence="8 19" id="KW-0679">Respiratory chain</keyword>
<dbReference type="PANTHER" id="PTHR33751">
    <property type="entry name" value="CBB3-TYPE CYTOCHROME C OXIDASE SUBUNIT FIXP"/>
    <property type="match status" value="1"/>
</dbReference>
<feature type="binding site" description="axial binding residue" evidence="20">
    <location>
        <position position="254"/>
    </location>
    <ligand>
        <name>heme c</name>
        <dbReference type="ChEBI" id="CHEBI:61717"/>
        <label>1</label>
    </ligand>
    <ligandPart>
        <name>Fe</name>
        <dbReference type="ChEBI" id="CHEBI:18248"/>
    </ligandPart>
</feature>
<keyword evidence="5 19" id="KW-1003">Cell membrane</keyword>
<evidence type="ECO:0000256" key="19">
    <source>
        <dbReference type="PIRNR" id="PIRNR000006"/>
    </source>
</evidence>
<dbReference type="GO" id="GO:0009055">
    <property type="term" value="F:electron transfer activity"/>
    <property type="evidence" value="ECO:0007669"/>
    <property type="project" value="InterPro"/>
</dbReference>
<evidence type="ECO:0000256" key="11">
    <source>
        <dbReference type="ARBA" id="ARBA00022737"/>
    </source>
</evidence>
<dbReference type="InterPro" id="IPR036909">
    <property type="entry name" value="Cyt_c-like_dom_sf"/>
</dbReference>
<dbReference type="OrthoDB" id="9811281at2"/>
<dbReference type="UniPathway" id="UPA00705"/>
<dbReference type="PROSITE" id="PS51007">
    <property type="entry name" value="CYTC"/>
    <property type="match status" value="1"/>
</dbReference>
<dbReference type="Gene3D" id="1.10.760.10">
    <property type="entry name" value="Cytochrome c-like domain"/>
    <property type="match status" value="2"/>
</dbReference>
<dbReference type="InterPro" id="IPR050597">
    <property type="entry name" value="Cytochrome_c_Oxidase_Subunit"/>
</dbReference>
<comment type="similarity">
    <text evidence="3 19">Belongs to the CcoP / FixP family.</text>
</comment>
<keyword evidence="12 19" id="KW-0375">Hydrogen ion transport</keyword>
<dbReference type="GO" id="GO:0020037">
    <property type="term" value="F:heme binding"/>
    <property type="evidence" value="ECO:0007669"/>
    <property type="project" value="InterPro"/>
</dbReference>
<dbReference type="InterPro" id="IPR004678">
    <property type="entry name" value="Cyt_c_oxidase_cbb3_su3"/>
</dbReference>
<feature type="binding site" description="covalent" evidence="21">
    <location>
        <position position="201"/>
    </location>
    <ligand>
        <name>heme c</name>
        <dbReference type="ChEBI" id="CHEBI:61717"/>
        <label>2</label>
    </ligand>
</feature>
<dbReference type="GO" id="GO:1902600">
    <property type="term" value="P:proton transmembrane transport"/>
    <property type="evidence" value="ECO:0007669"/>
    <property type="project" value="UniProtKB-KW"/>
</dbReference>
<dbReference type="SUPFAM" id="SSF46626">
    <property type="entry name" value="Cytochrome c"/>
    <property type="match status" value="2"/>
</dbReference>
<evidence type="ECO:0000256" key="9">
    <source>
        <dbReference type="ARBA" id="ARBA00022692"/>
    </source>
</evidence>
<dbReference type="GO" id="GO:0016491">
    <property type="term" value="F:oxidoreductase activity"/>
    <property type="evidence" value="ECO:0007669"/>
    <property type="project" value="UniProtKB-KW"/>
</dbReference>
<keyword evidence="9 22" id="KW-0812">Transmembrane</keyword>
<evidence type="ECO:0000313" key="25">
    <source>
        <dbReference type="Proteomes" id="UP000034410"/>
    </source>
</evidence>
<dbReference type="InterPro" id="IPR009056">
    <property type="entry name" value="Cyt_c-like_dom"/>
</dbReference>
<dbReference type="InterPro" id="IPR032858">
    <property type="entry name" value="CcoP_N"/>
</dbReference>
<keyword evidence="4 19" id="KW-0813">Transport</keyword>
<keyword evidence="11" id="KW-0677">Repeat</keyword>
<evidence type="ECO:0000259" key="23">
    <source>
        <dbReference type="PROSITE" id="PS51007"/>
    </source>
</evidence>
<feature type="binding site" description="axial binding residue" evidence="20">
    <location>
        <position position="163"/>
    </location>
    <ligand>
        <name>heme c</name>
        <dbReference type="ChEBI" id="CHEBI:61717"/>
        <label>2</label>
    </ligand>
    <ligandPart>
        <name>Fe</name>
        <dbReference type="ChEBI" id="CHEBI:18248"/>
    </ligandPart>
</feature>
<evidence type="ECO:0000256" key="17">
    <source>
        <dbReference type="ARBA" id="ARBA00023065"/>
    </source>
</evidence>
<keyword evidence="16 19" id="KW-0408">Iron</keyword>
<dbReference type="GO" id="GO:0005506">
    <property type="term" value="F:iron ion binding"/>
    <property type="evidence" value="ECO:0007669"/>
    <property type="project" value="InterPro"/>
</dbReference>
<evidence type="ECO:0000256" key="20">
    <source>
        <dbReference type="PIRSR" id="PIRSR000006-1"/>
    </source>
</evidence>
<evidence type="ECO:0000256" key="1">
    <source>
        <dbReference type="ARBA" id="ARBA00004533"/>
    </source>
</evidence>
<dbReference type="NCBIfam" id="TIGR00782">
    <property type="entry name" value="ccoP"/>
    <property type="match status" value="1"/>
</dbReference>
<evidence type="ECO:0000256" key="14">
    <source>
        <dbReference type="ARBA" id="ARBA00022989"/>
    </source>
</evidence>
<keyword evidence="10 19" id="KW-0479">Metal-binding</keyword>
<gene>
    <name evidence="24" type="ORF">AAY24_01505</name>
</gene>
<name>A0A0F7JRY6_9GAMM</name>
<keyword evidence="6 19" id="KW-0997">Cell inner membrane</keyword>
<dbReference type="InterPro" id="IPR008168">
    <property type="entry name" value="Cyt_C_IC"/>
</dbReference>
<comment type="pathway">
    <text evidence="2 19">Energy metabolism; oxidative phosphorylation.</text>
</comment>
<evidence type="ECO:0000256" key="15">
    <source>
        <dbReference type="ARBA" id="ARBA00023002"/>
    </source>
</evidence>
<dbReference type="RefSeq" id="WP_046858175.1">
    <property type="nucleotide sequence ID" value="NZ_CP011412.1"/>
</dbReference>
<evidence type="ECO:0000256" key="13">
    <source>
        <dbReference type="ARBA" id="ARBA00022982"/>
    </source>
</evidence>
<evidence type="ECO:0000256" key="6">
    <source>
        <dbReference type="ARBA" id="ARBA00022519"/>
    </source>
</evidence>
<evidence type="ECO:0000256" key="12">
    <source>
        <dbReference type="ARBA" id="ARBA00022781"/>
    </source>
</evidence>
<feature type="binding site" description="axial binding residue" evidence="20">
    <location>
        <position position="202"/>
    </location>
    <ligand>
        <name>heme c</name>
        <dbReference type="ChEBI" id="CHEBI:61717"/>
        <label>2</label>
    </ligand>
    <ligandPart>
        <name>Fe</name>
        <dbReference type="ChEBI" id="CHEBI:18248"/>
    </ligandPart>
</feature>
<feature type="transmembrane region" description="Helical" evidence="22">
    <location>
        <begin position="31"/>
        <end position="53"/>
    </location>
</feature>
<keyword evidence="25" id="KW-1185">Reference proteome</keyword>
<evidence type="ECO:0000256" key="5">
    <source>
        <dbReference type="ARBA" id="ARBA00022475"/>
    </source>
</evidence>
<keyword evidence="13 19" id="KW-0249">Electron transport</keyword>
<feature type="binding site" description="covalent" evidence="21">
    <location>
        <position position="120"/>
    </location>
    <ligand>
        <name>heme c</name>
        <dbReference type="ChEBI" id="CHEBI:61717"/>
        <label>1</label>
    </ligand>
</feature>
<dbReference type="Pfam" id="PF14715">
    <property type="entry name" value="FixP_N"/>
    <property type="match status" value="1"/>
</dbReference>
<comment type="subunit">
    <text evidence="19">Component of the cbb3-type cytochrome c oxidase.</text>
</comment>